<dbReference type="AlphaFoldDB" id="A0A1I3NE54"/>
<dbReference type="Proteomes" id="UP000199110">
    <property type="component" value="Unassembled WGS sequence"/>
</dbReference>
<keyword evidence="2" id="KW-1185">Reference proteome</keyword>
<gene>
    <name evidence="1" type="ORF">SAMN04488095_2131</name>
</gene>
<evidence type="ECO:0000313" key="2">
    <source>
        <dbReference type="Proteomes" id="UP000199110"/>
    </source>
</evidence>
<dbReference type="STRING" id="390807.SAMN04488095_2131"/>
<dbReference type="EMBL" id="FORA01000002">
    <property type="protein sequence ID" value="SFJ07628.1"/>
    <property type="molecule type" value="Genomic_DNA"/>
</dbReference>
<name>A0A1I3NE54_9RHOB</name>
<proteinExistence type="predicted"/>
<sequence length="105" mass="10960">MKSNHPRFARAVMLAIPVIWGVSAVAALPRANAGNPVLVIAWPVGASADSLILRAGGYGIGLDAPPLGKLGHSQDADFIDRLRALKPLLLLDANRLPSFLCGANV</sequence>
<accession>A0A1I3NE54</accession>
<organism evidence="1 2">
    <name type="scientific">Jannaschia pohangensis</name>
    <dbReference type="NCBI Taxonomy" id="390807"/>
    <lineage>
        <taxon>Bacteria</taxon>
        <taxon>Pseudomonadati</taxon>
        <taxon>Pseudomonadota</taxon>
        <taxon>Alphaproteobacteria</taxon>
        <taxon>Rhodobacterales</taxon>
        <taxon>Roseobacteraceae</taxon>
        <taxon>Jannaschia</taxon>
    </lineage>
</organism>
<evidence type="ECO:0000313" key="1">
    <source>
        <dbReference type="EMBL" id="SFJ07628.1"/>
    </source>
</evidence>
<protein>
    <submittedName>
        <fullName evidence="1">Uncharacterized protein</fullName>
    </submittedName>
</protein>
<reference evidence="1 2" key="1">
    <citation type="submission" date="2016-10" db="EMBL/GenBank/DDBJ databases">
        <authorList>
            <person name="de Groot N.N."/>
        </authorList>
    </citation>
    <scope>NUCLEOTIDE SEQUENCE [LARGE SCALE GENOMIC DNA]</scope>
    <source>
        <strain evidence="1 2">DSM 19073</strain>
    </source>
</reference>